<dbReference type="AlphaFoldDB" id="A0A8T1U289"/>
<name>A0A8T1U289_9STRA</name>
<protein>
    <submittedName>
        <fullName evidence="1">Uncharacterized protein</fullName>
    </submittedName>
</protein>
<evidence type="ECO:0000313" key="1">
    <source>
        <dbReference type="EMBL" id="KAG6952342.1"/>
    </source>
</evidence>
<dbReference type="EMBL" id="JAENGZ010000927">
    <property type="protein sequence ID" value="KAG6952342.1"/>
    <property type="molecule type" value="Genomic_DNA"/>
</dbReference>
<dbReference type="Proteomes" id="UP000688947">
    <property type="component" value="Unassembled WGS sequence"/>
</dbReference>
<sequence>MHGQRGLENGVRVKEIEMYGVLTSGVNGVGSRLRWWLFTVVVEYGGKQREDCRSTLNS</sequence>
<proteinExistence type="predicted"/>
<accession>A0A8T1U289</accession>
<comment type="caution">
    <text evidence="1">The sequence shown here is derived from an EMBL/GenBank/DDBJ whole genome shotgun (WGS) entry which is preliminary data.</text>
</comment>
<gene>
    <name evidence="1" type="ORF">JG687_00013057</name>
</gene>
<reference evidence="1" key="1">
    <citation type="submission" date="2021-01" db="EMBL/GenBank/DDBJ databases">
        <title>Phytophthora aleatoria, a newly-described species from Pinus radiata is distinct from Phytophthora cactorum isolates based on comparative genomics.</title>
        <authorList>
            <person name="Mcdougal R."/>
            <person name="Panda P."/>
            <person name="Williams N."/>
            <person name="Studholme D.J."/>
        </authorList>
    </citation>
    <scope>NUCLEOTIDE SEQUENCE</scope>
    <source>
        <strain evidence="1">NZFS 3830</strain>
    </source>
</reference>
<organism evidence="1 2">
    <name type="scientific">Phytophthora cactorum</name>
    <dbReference type="NCBI Taxonomy" id="29920"/>
    <lineage>
        <taxon>Eukaryota</taxon>
        <taxon>Sar</taxon>
        <taxon>Stramenopiles</taxon>
        <taxon>Oomycota</taxon>
        <taxon>Peronosporomycetes</taxon>
        <taxon>Peronosporales</taxon>
        <taxon>Peronosporaceae</taxon>
        <taxon>Phytophthora</taxon>
    </lineage>
</organism>
<evidence type="ECO:0000313" key="2">
    <source>
        <dbReference type="Proteomes" id="UP000688947"/>
    </source>
</evidence>